<organism evidence="1 2">
    <name type="scientific">Pseudomonas asturiensis</name>
    <dbReference type="NCBI Taxonomy" id="1190415"/>
    <lineage>
        <taxon>Bacteria</taxon>
        <taxon>Pseudomonadati</taxon>
        <taxon>Pseudomonadota</taxon>
        <taxon>Gammaproteobacteria</taxon>
        <taxon>Pseudomonadales</taxon>
        <taxon>Pseudomonadaceae</taxon>
        <taxon>Pseudomonas</taxon>
    </lineage>
</organism>
<protein>
    <recommendedName>
        <fullName evidence="3">Lipoprotein</fullName>
    </recommendedName>
</protein>
<dbReference type="PROSITE" id="PS51257">
    <property type="entry name" value="PROKAR_LIPOPROTEIN"/>
    <property type="match status" value="1"/>
</dbReference>
<sequence length="141" mass="16115">MKKIEFLHWVFGVALVSVIISGCGEKAGEVWPDEWDAEATAYFNKTVPPMSALPGKVYHYQVVKRKEHYYYNSLYIDGQFVEDLRPNAAHKVGGVSAIQLDGVHVVYSKEEGYKVSTKFEDGRTIYKSLVNNDPVFFRKYL</sequence>
<dbReference type="EMBL" id="CP047265">
    <property type="protein sequence ID" value="QHF04336.1"/>
    <property type="molecule type" value="Genomic_DNA"/>
</dbReference>
<name>A0ABX6HFI8_9PSED</name>
<proteinExistence type="predicted"/>
<evidence type="ECO:0000313" key="2">
    <source>
        <dbReference type="Proteomes" id="UP000464644"/>
    </source>
</evidence>
<accession>A0ABX6HFI8</accession>
<gene>
    <name evidence="1" type="ORF">N015_18750</name>
</gene>
<reference evidence="1 2" key="1">
    <citation type="journal article" date="2014" name="Genome Announc.">
        <title>Draft Genome Sequences of a Phylogenetically Diverse Suite of Pseudomonas syringae Strains from Multiple Source Populations.</title>
        <authorList>
            <person name="Baltrus D.A."/>
            <person name="Yourstone S."/>
            <person name="Lind A."/>
            <person name="Guilbaud C."/>
            <person name="Sands D.C."/>
            <person name="Jones C.D."/>
            <person name="Morris C.E."/>
            <person name="Dangl J.L."/>
        </authorList>
    </citation>
    <scope>NUCLEOTIDE SEQUENCE [LARGE SCALE GENOMIC DNA]</scope>
    <source>
        <strain evidence="1 2">CC1524</strain>
    </source>
</reference>
<dbReference type="Proteomes" id="UP000464644">
    <property type="component" value="Chromosome"/>
</dbReference>
<keyword evidence="2" id="KW-1185">Reference proteome</keyword>
<evidence type="ECO:0008006" key="3">
    <source>
        <dbReference type="Google" id="ProtNLM"/>
    </source>
</evidence>
<dbReference type="RefSeq" id="WP_024688438.1">
    <property type="nucleotide sequence ID" value="NZ_CP047265.1"/>
</dbReference>
<evidence type="ECO:0000313" key="1">
    <source>
        <dbReference type="EMBL" id="QHF04336.1"/>
    </source>
</evidence>